<keyword evidence="1" id="KW-0812">Transmembrane</keyword>
<proteinExistence type="predicted"/>
<evidence type="ECO:0000313" key="3">
    <source>
        <dbReference type="Proteomes" id="UP001558474"/>
    </source>
</evidence>
<reference evidence="2 3" key="1">
    <citation type="submission" date="2024-04" db="EMBL/GenBank/DDBJ databases">
        <title>Genomic Markers of Mycobacteria.</title>
        <authorList>
            <person name="Soliman M.S."/>
            <person name="Elkholy A."/>
            <person name="Soliman N.S."/>
            <person name="Abbas A."/>
            <person name="Khayrat S."/>
            <person name="Shawky S."/>
        </authorList>
    </citation>
    <scope>NUCLEOTIDE SEQUENCE [LARGE SCALE GENOMIC DNA]</scope>
    <source>
        <strain evidence="2 3">Egy-CU-AM5</strain>
    </source>
</reference>
<name>A0ABV3VLX4_9MYCO</name>
<keyword evidence="3" id="KW-1185">Reference proteome</keyword>
<accession>A0ABV3VLX4</accession>
<dbReference type="EMBL" id="JBDLOU010000062">
    <property type="protein sequence ID" value="MEX3741268.1"/>
    <property type="molecule type" value="Genomic_DNA"/>
</dbReference>
<dbReference type="RefSeq" id="WP_368573900.1">
    <property type="nucleotide sequence ID" value="NZ_JBDLOU010000062.1"/>
</dbReference>
<evidence type="ECO:0000313" key="2">
    <source>
        <dbReference type="EMBL" id="MEX3741268.1"/>
    </source>
</evidence>
<keyword evidence="1" id="KW-0472">Membrane</keyword>
<dbReference type="Proteomes" id="UP001558474">
    <property type="component" value="Unassembled WGS sequence"/>
</dbReference>
<feature type="transmembrane region" description="Helical" evidence="1">
    <location>
        <begin position="6"/>
        <end position="29"/>
    </location>
</feature>
<feature type="transmembrane region" description="Helical" evidence="1">
    <location>
        <begin position="279"/>
        <end position="298"/>
    </location>
</feature>
<sequence>MTEPVFLSLVTFTVIAMIGAALTIGAIHVYRRAWPKRGRPAWAPATATGVAAALWAKLIVDEAPWVFDDLRPDDGARYISKAMTGGLDYYIASLKWALVAVTLCLFAAAAAGAFIGLHRGLEALRVWLSGYQTQHDEEVKLTRAARMRMTWRIRRAERRFARTLVKLVGPARRRRSGSVLWETLPPLPEFADARATVFWVKPTLDYYGISAEDVAAFTENAQHRREIEFVSYRDTAEDSEFIVHWDRDDLIRPFVAAESKSTGTMSFGLPARERLRRSAGAVALVVGLAVVLVAAWGLTADTTAPTAAHTVTAAAPQAITDVKVVPGAGRQHSRVLRPASTGGEACSLRRDDPATAHDPCDHAGRDGSRYVFDFNDVKAVTAVIVTPAALQSGRVVREVIWRFNGDPEHGYPASEQIQLVEPAAGRVLLLLNRPAGLRASRVTAIISDTRPAADGDQRGREIGDTPFMVVGHEVDSLDAVESVVPEPVARQAAPR</sequence>
<protein>
    <submittedName>
        <fullName evidence="2">Uncharacterized protein</fullName>
    </submittedName>
</protein>
<gene>
    <name evidence="2" type="ORF">ABFW12_23860</name>
</gene>
<feature type="transmembrane region" description="Helical" evidence="1">
    <location>
        <begin position="41"/>
        <end position="60"/>
    </location>
</feature>
<feature type="transmembrane region" description="Helical" evidence="1">
    <location>
        <begin position="96"/>
        <end position="117"/>
    </location>
</feature>
<organism evidence="2 3">
    <name type="scientific">Mycolicibacterium porcinum</name>
    <dbReference type="NCBI Taxonomy" id="39693"/>
    <lineage>
        <taxon>Bacteria</taxon>
        <taxon>Bacillati</taxon>
        <taxon>Actinomycetota</taxon>
        <taxon>Actinomycetes</taxon>
        <taxon>Mycobacteriales</taxon>
        <taxon>Mycobacteriaceae</taxon>
        <taxon>Mycolicibacterium</taxon>
    </lineage>
</organism>
<keyword evidence="1" id="KW-1133">Transmembrane helix</keyword>
<comment type="caution">
    <text evidence="2">The sequence shown here is derived from an EMBL/GenBank/DDBJ whole genome shotgun (WGS) entry which is preliminary data.</text>
</comment>
<evidence type="ECO:0000256" key="1">
    <source>
        <dbReference type="SAM" id="Phobius"/>
    </source>
</evidence>